<feature type="compositionally biased region" description="Low complexity" evidence="1">
    <location>
        <begin position="297"/>
        <end position="307"/>
    </location>
</feature>
<feature type="compositionally biased region" description="Basic residues" evidence="1">
    <location>
        <begin position="100"/>
        <end position="109"/>
    </location>
</feature>
<evidence type="ECO:0000313" key="3">
    <source>
        <dbReference type="RefSeq" id="XP_028389418.1"/>
    </source>
</evidence>
<gene>
    <name evidence="3" type="primary">LOC114514458</name>
</gene>
<dbReference type="Proteomes" id="UP000504628">
    <property type="component" value="Chromosome 7"/>
</dbReference>
<protein>
    <submittedName>
        <fullName evidence="3">Basic proline-rich protein-like</fullName>
    </submittedName>
</protein>
<dbReference type="AlphaFoldDB" id="A0A6J2NH36"/>
<evidence type="ECO:0000256" key="1">
    <source>
        <dbReference type="SAM" id="MobiDB-lite"/>
    </source>
</evidence>
<feature type="compositionally biased region" description="Pro residues" evidence="1">
    <location>
        <begin position="472"/>
        <end position="508"/>
    </location>
</feature>
<evidence type="ECO:0000313" key="2">
    <source>
        <dbReference type="Proteomes" id="UP000504628"/>
    </source>
</evidence>
<accession>A0A6J2NH36</accession>
<feature type="compositionally biased region" description="Basic and acidic residues" evidence="1">
    <location>
        <begin position="461"/>
        <end position="471"/>
    </location>
</feature>
<name>A0A6J2NH36_9CHIR</name>
<organism evidence="2 3">
    <name type="scientific">Phyllostomus discolor</name>
    <name type="common">pale spear-nosed bat</name>
    <dbReference type="NCBI Taxonomy" id="89673"/>
    <lineage>
        <taxon>Eukaryota</taxon>
        <taxon>Metazoa</taxon>
        <taxon>Chordata</taxon>
        <taxon>Craniata</taxon>
        <taxon>Vertebrata</taxon>
        <taxon>Euteleostomi</taxon>
        <taxon>Mammalia</taxon>
        <taxon>Eutheria</taxon>
        <taxon>Laurasiatheria</taxon>
        <taxon>Chiroptera</taxon>
        <taxon>Yangochiroptera</taxon>
        <taxon>Phyllostomidae</taxon>
        <taxon>Phyllostominae</taxon>
        <taxon>Phyllostomus</taxon>
    </lineage>
</organism>
<feature type="region of interest" description="Disordered" evidence="1">
    <location>
        <begin position="329"/>
        <end position="514"/>
    </location>
</feature>
<dbReference type="InParanoid" id="A0A6J2NH36"/>
<feature type="region of interest" description="Disordered" evidence="1">
    <location>
        <begin position="1"/>
        <end position="74"/>
    </location>
</feature>
<feature type="compositionally biased region" description="Low complexity" evidence="1">
    <location>
        <begin position="401"/>
        <end position="429"/>
    </location>
</feature>
<dbReference type="KEGG" id="pdic:114514458"/>
<feature type="compositionally biased region" description="Pro residues" evidence="1">
    <location>
        <begin position="334"/>
        <end position="346"/>
    </location>
</feature>
<proteinExistence type="predicted"/>
<keyword evidence="2" id="KW-1185">Reference proteome</keyword>
<feature type="region of interest" description="Disordered" evidence="1">
    <location>
        <begin position="87"/>
        <end position="182"/>
    </location>
</feature>
<sequence>MDEDPGTRPHFGPRRLRLGDKGAAALHPRPSGAPATQDEYPAAATARAAGHKAGLRSPPRPGAGLARPHPLTALGWRCGGERGAVRAAPGAELSDLRAPPHARPRRGRPPRAPGRCSRAPHKVTVCGDGGARTPASPELPALPRREPPPRPWPPATAGRRGARSDGGDPSRPARRGREKGQWRLRALIRDICPRVLPLCGSETAPPTPHPRAPPLAAGPDVMGAAISGRAAAGRVPRLVTRPRGGGGGCSRAEGRNATNGAEFLEPGHGSPCSAAHAARRVAAALGLGPWGERRAEGASPAGAGSARVTEGQGDTAARGARGACHCASAASAPAPAPPAPAGPWPSPRCGRARGTSLRSTRLPSRKIPSPGLVGPRPVAPSPPTPDNAAGRGLPIPELRGEPPNAGAAASPGPFPGDPGRARPSAAISAAPPPAPSRCSSALKAGGWAGPQAEAAAGAGGRARELSERRAPPPEPPSLPPSPSARPPCAPLPPRTPAPRPPPPPPPPLARAAEQ</sequence>
<feature type="region of interest" description="Disordered" evidence="1">
    <location>
        <begin position="293"/>
        <end position="316"/>
    </location>
</feature>
<dbReference type="RefSeq" id="XP_028389418.1">
    <property type="nucleotide sequence ID" value="XM_028533617.1"/>
</dbReference>
<reference evidence="3" key="1">
    <citation type="submission" date="2025-08" db="UniProtKB">
        <authorList>
            <consortium name="RefSeq"/>
        </authorList>
    </citation>
    <scope>IDENTIFICATION</scope>
    <source>
        <tissue evidence="3">Muscle</tissue>
    </source>
</reference>
<dbReference type="GeneID" id="114514458"/>
<feature type="compositionally biased region" description="Low complexity" evidence="1">
    <location>
        <begin position="436"/>
        <end position="456"/>
    </location>
</feature>